<accession>A0A8J7M6A7</accession>
<evidence type="ECO:0000256" key="2">
    <source>
        <dbReference type="ARBA" id="ARBA00007532"/>
    </source>
</evidence>
<dbReference type="InterPro" id="IPR050151">
    <property type="entry name" value="Class-I_Pyr_Nuc-Dis_Oxidored"/>
</dbReference>
<evidence type="ECO:0000256" key="10">
    <source>
        <dbReference type="ARBA" id="ARBA00023157"/>
    </source>
</evidence>
<dbReference type="EC" id="1.8.1.4" evidence="3 16"/>
<comment type="catalytic activity">
    <reaction evidence="12 16">
        <text>N(6)-[(R)-dihydrolipoyl]-L-lysyl-[protein] + NAD(+) = N(6)-[(R)-lipoyl]-L-lysyl-[protein] + NADH + H(+)</text>
        <dbReference type="Rhea" id="RHEA:15045"/>
        <dbReference type="Rhea" id="RHEA-COMP:10474"/>
        <dbReference type="Rhea" id="RHEA-COMP:10475"/>
        <dbReference type="ChEBI" id="CHEBI:15378"/>
        <dbReference type="ChEBI" id="CHEBI:57540"/>
        <dbReference type="ChEBI" id="CHEBI:57945"/>
        <dbReference type="ChEBI" id="CHEBI:83099"/>
        <dbReference type="ChEBI" id="CHEBI:83100"/>
        <dbReference type="EC" id="1.8.1.4"/>
    </reaction>
</comment>
<feature type="active site" description="Proton acceptor" evidence="13">
    <location>
        <position position="442"/>
    </location>
</feature>
<dbReference type="PIRSF" id="PIRSF000350">
    <property type="entry name" value="Mercury_reductase_MerA"/>
    <property type="match status" value="1"/>
</dbReference>
<dbReference type="GO" id="GO:0006103">
    <property type="term" value="P:2-oxoglutarate metabolic process"/>
    <property type="evidence" value="ECO:0007669"/>
    <property type="project" value="TreeGrafter"/>
</dbReference>
<feature type="domain" description="Pyridine nucleotide-disulphide oxidoreductase dimerisation" evidence="17">
    <location>
        <begin position="344"/>
        <end position="452"/>
    </location>
</feature>
<reference evidence="19" key="1">
    <citation type="submission" date="2020-12" db="EMBL/GenBank/DDBJ databases">
        <title>Bacterial taxonomy.</title>
        <authorList>
            <person name="Pan X."/>
        </authorList>
    </citation>
    <scope>NUCLEOTIDE SEQUENCE</scope>
    <source>
        <strain evidence="19">M0105</strain>
    </source>
</reference>
<dbReference type="GO" id="GO:0005737">
    <property type="term" value="C:cytoplasm"/>
    <property type="evidence" value="ECO:0007669"/>
    <property type="project" value="UniProtKB-SubCell"/>
</dbReference>
<keyword evidence="6 16" id="KW-0285">Flavoprotein</keyword>
<dbReference type="InterPro" id="IPR016156">
    <property type="entry name" value="FAD/NAD-linked_Rdtase_dimer_sf"/>
</dbReference>
<sequence length="463" mass="49408">MSKSFDVVVIGAGPGGYVAAIRAAQLGLKTAIVEREHLGGICLNWGCIPTKALLRSAEVFHLMHRAKDFGLKADGIGFDLDAVIKRSRGVAKQLNSGVGHLLKKNKVETIMGEATIPAKGKVSVKTDKGTEILAAKSIIVATGARARELPGLEADGDLVWTYKHALVPPRMPKKLLVIGSGAIGIEFASFFNTLGAETTVVEVMDRILPVEDAEISTFAKKQFEKQGMKIMEKAMVKQLDRAKGKVTAHIEKGGKVEKLDFDTVISAVGIVGNTEGLGLEALGVKIDRTHVVTDEYCRTGVDGIFAIGDIAGAPWLAHKASHEGVMVAELIAGRHVHPVKPASIAGCTYCHPQVASVGLTEAKAKEEGYAVKVGRFPFIGNGKAIALGEPEGMVKTIFDAKTGELLGAHMVGAEVTELIQGYVVGRQLETTEEDLMHTVFPHPTLSEMMHESVLDAYGRAIHF</sequence>
<comment type="similarity">
    <text evidence="2 16">Belongs to the class-I pyridine nucleotide-disulfide oxidoreductase family.</text>
</comment>
<dbReference type="RefSeq" id="WP_200609568.1">
    <property type="nucleotide sequence ID" value="NZ_JAEHHL010000005.1"/>
</dbReference>
<evidence type="ECO:0000259" key="18">
    <source>
        <dbReference type="Pfam" id="PF07992"/>
    </source>
</evidence>
<dbReference type="Pfam" id="PF07992">
    <property type="entry name" value="Pyr_redox_2"/>
    <property type="match status" value="1"/>
</dbReference>
<feature type="binding site" evidence="14">
    <location>
        <position position="202"/>
    </location>
    <ligand>
        <name>NAD(+)</name>
        <dbReference type="ChEBI" id="CHEBI:57540"/>
    </ligand>
</feature>
<evidence type="ECO:0000256" key="7">
    <source>
        <dbReference type="ARBA" id="ARBA00022827"/>
    </source>
</evidence>
<evidence type="ECO:0000256" key="11">
    <source>
        <dbReference type="ARBA" id="ARBA00023284"/>
    </source>
</evidence>
<dbReference type="GO" id="GO:0050660">
    <property type="term" value="F:flavin adenine dinucleotide binding"/>
    <property type="evidence" value="ECO:0007669"/>
    <property type="project" value="InterPro"/>
</dbReference>
<proteinExistence type="inferred from homology"/>
<evidence type="ECO:0000256" key="15">
    <source>
        <dbReference type="PIRSR" id="PIRSR000350-4"/>
    </source>
</evidence>
<evidence type="ECO:0000256" key="14">
    <source>
        <dbReference type="PIRSR" id="PIRSR000350-3"/>
    </source>
</evidence>
<comment type="subcellular location">
    <subcellularLocation>
        <location evidence="1">Cytoplasm</location>
    </subcellularLocation>
</comment>
<keyword evidence="10" id="KW-1015">Disulfide bond</keyword>
<evidence type="ECO:0000256" key="4">
    <source>
        <dbReference type="ARBA" id="ARBA00016961"/>
    </source>
</evidence>
<evidence type="ECO:0000256" key="8">
    <source>
        <dbReference type="ARBA" id="ARBA00023002"/>
    </source>
</evidence>
<dbReference type="InterPro" id="IPR023753">
    <property type="entry name" value="FAD/NAD-binding_dom"/>
</dbReference>
<dbReference type="PRINTS" id="PR00411">
    <property type="entry name" value="PNDRDTASEI"/>
</dbReference>
<organism evidence="19 20">
    <name type="scientific">Thermohalobaculum xanthum</name>
    <dbReference type="NCBI Taxonomy" id="2753746"/>
    <lineage>
        <taxon>Bacteria</taxon>
        <taxon>Pseudomonadati</taxon>
        <taxon>Pseudomonadota</taxon>
        <taxon>Alphaproteobacteria</taxon>
        <taxon>Rhodobacterales</taxon>
        <taxon>Paracoccaceae</taxon>
        <taxon>Thermohalobaculum</taxon>
    </lineage>
</organism>
<dbReference type="InterPro" id="IPR001100">
    <property type="entry name" value="Pyr_nuc-diS_OxRdtase"/>
</dbReference>
<keyword evidence="8 16" id="KW-0560">Oxidoreductase</keyword>
<dbReference type="Gene3D" id="3.30.390.30">
    <property type="match status" value="1"/>
</dbReference>
<dbReference type="PROSITE" id="PS00076">
    <property type="entry name" value="PYRIDINE_REDOX_1"/>
    <property type="match status" value="1"/>
</dbReference>
<comment type="miscellaneous">
    <text evidence="16">The active site is a redox-active disulfide bond.</text>
</comment>
<comment type="cofactor">
    <cofactor evidence="14 16">
        <name>FAD</name>
        <dbReference type="ChEBI" id="CHEBI:57692"/>
    </cofactor>
    <text evidence="14 16">Binds 1 FAD per subunit.</text>
</comment>
<keyword evidence="14" id="KW-0547">Nucleotide-binding</keyword>
<keyword evidence="7 14" id="KW-0274">FAD</keyword>
<protein>
    <recommendedName>
        <fullName evidence="4 16">Dihydrolipoyl dehydrogenase</fullName>
        <ecNumber evidence="3 16">1.8.1.4</ecNumber>
    </recommendedName>
</protein>
<evidence type="ECO:0000259" key="17">
    <source>
        <dbReference type="Pfam" id="PF02852"/>
    </source>
</evidence>
<dbReference type="InterPro" id="IPR036188">
    <property type="entry name" value="FAD/NAD-bd_sf"/>
</dbReference>
<keyword evidence="5" id="KW-0963">Cytoplasm</keyword>
<name>A0A8J7M6A7_9RHOB</name>
<dbReference type="SUPFAM" id="SSF51905">
    <property type="entry name" value="FAD/NAD(P)-binding domain"/>
    <property type="match status" value="1"/>
</dbReference>
<evidence type="ECO:0000256" key="5">
    <source>
        <dbReference type="ARBA" id="ARBA00022490"/>
    </source>
</evidence>
<feature type="binding site" evidence="14">
    <location>
        <begin position="179"/>
        <end position="186"/>
    </location>
    <ligand>
        <name>NAD(+)</name>
        <dbReference type="ChEBI" id="CHEBI:57540"/>
    </ligand>
</feature>
<evidence type="ECO:0000256" key="9">
    <source>
        <dbReference type="ARBA" id="ARBA00023027"/>
    </source>
</evidence>
<comment type="caution">
    <text evidence="19">The sequence shown here is derived from an EMBL/GenBank/DDBJ whole genome shotgun (WGS) entry which is preliminary data.</text>
</comment>
<dbReference type="InterPro" id="IPR004099">
    <property type="entry name" value="Pyr_nucl-diS_OxRdtase_dimer"/>
</dbReference>
<evidence type="ECO:0000256" key="12">
    <source>
        <dbReference type="ARBA" id="ARBA00049187"/>
    </source>
</evidence>
<evidence type="ECO:0000256" key="1">
    <source>
        <dbReference type="ARBA" id="ARBA00004496"/>
    </source>
</evidence>
<keyword evidence="20" id="KW-1185">Reference proteome</keyword>
<keyword evidence="11 16" id="KW-0676">Redox-active center</keyword>
<dbReference type="FunFam" id="3.30.390.30:FF:000001">
    <property type="entry name" value="Dihydrolipoyl dehydrogenase"/>
    <property type="match status" value="1"/>
</dbReference>
<evidence type="ECO:0000256" key="6">
    <source>
        <dbReference type="ARBA" id="ARBA00022630"/>
    </source>
</evidence>
<dbReference type="SUPFAM" id="SSF55424">
    <property type="entry name" value="FAD/NAD-linked reductases, dimerisation (C-terminal) domain"/>
    <property type="match status" value="1"/>
</dbReference>
<evidence type="ECO:0000313" key="19">
    <source>
        <dbReference type="EMBL" id="MBK0399356.1"/>
    </source>
</evidence>
<keyword evidence="9 14" id="KW-0520">NAD</keyword>
<dbReference type="PRINTS" id="PR00368">
    <property type="entry name" value="FADPNR"/>
</dbReference>
<dbReference type="NCBIfam" id="TIGR01350">
    <property type="entry name" value="lipoamide_DH"/>
    <property type="match status" value="1"/>
</dbReference>
<feature type="disulfide bond" description="Redox-active" evidence="15">
    <location>
        <begin position="42"/>
        <end position="47"/>
    </location>
</feature>
<dbReference type="Proteomes" id="UP000655420">
    <property type="component" value="Unassembled WGS sequence"/>
</dbReference>
<feature type="binding site" evidence="14">
    <location>
        <position position="269"/>
    </location>
    <ligand>
        <name>NAD(+)</name>
        <dbReference type="ChEBI" id="CHEBI:57540"/>
    </ligand>
</feature>
<dbReference type="InterPro" id="IPR006258">
    <property type="entry name" value="Lipoamide_DH"/>
</dbReference>
<gene>
    <name evidence="19" type="primary">lpdA</name>
    <name evidence="19" type="ORF">H0I76_09155</name>
</gene>
<dbReference type="InterPro" id="IPR012999">
    <property type="entry name" value="Pyr_OxRdtase_I_AS"/>
</dbReference>
<feature type="domain" description="FAD/NAD(P)-binding" evidence="18">
    <location>
        <begin position="5"/>
        <end position="324"/>
    </location>
</feature>
<evidence type="ECO:0000256" key="13">
    <source>
        <dbReference type="PIRSR" id="PIRSR000350-2"/>
    </source>
</evidence>
<dbReference type="FunFam" id="3.50.50.60:FF:000136">
    <property type="entry name" value="Dihydrolipoyl dehydrogenase"/>
    <property type="match status" value="1"/>
</dbReference>
<dbReference type="AlphaFoldDB" id="A0A8J7M6A7"/>
<dbReference type="EMBL" id="JAEHHL010000005">
    <property type="protein sequence ID" value="MBK0399356.1"/>
    <property type="molecule type" value="Genomic_DNA"/>
</dbReference>
<evidence type="ECO:0000313" key="20">
    <source>
        <dbReference type="Proteomes" id="UP000655420"/>
    </source>
</evidence>
<evidence type="ECO:0000256" key="3">
    <source>
        <dbReference type="ARBA" id="ARBA00012608"/>
    </source>
</evidence>
<evidence type="ECO:0000256" key="16">
    <source>
        <dbReference type="RuleBase" id="RU003692"/>
    </source>
</evidence>
<dbReference type="Gene3D" id="3.50.50.60">
    <property type="entry name" value="FAD/NAD(P)-binding domain"/>
    <property type="match status" value="2"/>
</dbReference>
<dbReference type="Pfam" id="PF02852">
    <property type="entry name" value="Pyr_redox_dim"/>
    <property type="match status" value="1"/>
</dbReference>
<dbReference type="GO" id="GO:0004148">
    <property type="term" value="F:dihydrolipoyl dehydrogenase (NADH) activity"/>
    <property type="evidence" value="ECO:0007669"/>
    <property type="project" value="UniProtKB-EC"/>
</dbReference>
<dbReference type="PANTHER" id="PTHR22912">
    <property type="entry name" value="DISULFIDE OXIDOREDUCTASE"/>
    <property type="match status" value="1"/>
</dbReference>
<dbReference type="PANTHER" id="PTHR22912:SF217">
    <property type="entry name" value="DIHYDROLIPOYL DEHYDROGENASE"/>
    <property type="match status" value="1"/>
</dbReference>
<feature type="binding site" evidence="14">
    <location>
        <position position="309"/>
    </location>
    <ligand>
        <name>FAD</name>
        <dbReference type="ChEBI" id="CHEBI:57692"/>
    </ligand>
</feature>
<feature type="binding site" evidence="14">
    <location>
        <position position="51"/>
    </location>
    <ligand>
        <name>FAD</name>
        <dbReference type="ChEBI" id="CHEBI:57692"/>
    </ligand>
</feature>